<proteinExistence type="predicted"/>
<dbReference type="Proteomes" id="UP000031599">
    <property type="component" value="Unassembled WGS sequence"/>
</dbReference>
<reference evidence="1 2" key="1">
    <citation type="submission" date="2014-12" db="EMBL/GenBank/DDBJ databases">
        <title>Genome assembly of Enhygromyxa salina DSM 15201.</title>
        <authorList>
            <person name="Sharma G."/>
            <person name="Subramanian S."/>
        </authorList>
    </citation>
    <scope>NUCLEOTIDE SEQUENCE [LARGE SCALE GENOMIC DNA]</scope>
    <source>
        <strain evidence="1 2">DSM 15201</strain>
    </source>
</reference>
<sequence length="108" mass="12410">MKYKQGDRVTMTVTRADNILLGHLAESNTVRRKIYERMTDYDLKFQDEIDLTPAFRSSSHDMLMTAINCSGGGQIEFLIEVNGKDQFRVSEKLGQNKSKSWLVTFQKS</sequence>
<dbReference type="AlphaFoldDB" id="A0A0C2DB60"/>
<comment type="caution">
    <text evidence="1">The sequence shown here is derived from an EMBL/GenBank/DDBJ whole genome shotgun (WGS) entry which is preliminary data.</text>
</comment>
<protein>
    <submittedName>
        <fullName evidence="1">Uncharacterized protein</fullName>
    </submittedName>
</protein>
<dbReference type="EMBL" id="JMCC02000029">
    <property type="protein sequence ID" value="KIG17057.1"/>
    <property type="molecule type" value="Genomic_DNA"/>
</dbReference>
<evidence type="ECO:0000313" key="2">
    <source>
        <dbReference type="Proteomes" id="UP000031599"/>
    </source>
</evidence>
<organism evidence="1 2">
    <name type="scientific">Enhygromyxa salina</name>
    <dbReference type="NCBI Taxonomy" id="215803"/>
    <lineage>
        <taxon>Bacteria</taxon>
        <taxon>Pseudomonadati</taxon>
        <taxon>Myxococcota</taxon>
        <taxon>Polyangia</taxon>
        <taxon>Nannocystales</taxon>
        <taxon>Nannocystaceae</taxon>
        <taxon>Enhygromyxa</taxon>
    </lineage>
</organism>
<name>A0A0C2DB60_9BACT</name>
<accession>A0A0C2DB60</accession>
<evidence type="ECO:0000313" key="1">
    <source>
        <dbReference type="EMBL" id="KIG17057.1"/>
    </source>
</evidence>
<gene>
    <name evidence="1" type="ORF">DB30_03654</name>
</gene>